<name>V7B8V4_PHAVU</name>
<dbReference type="EMBL" id="CM002295">
    <property type="protein sequence ID" value="ESW13288.1"/>
    <property type="molecule type" value="Genomic_DNA"/>
</dbReference>
<keyword evidence="2" id="KW-1185">Reference proteome</keyword>
<reference evidence="2" key="1">
    <citation type="journal article" date="2014" name="Nat. Genet.">
        <title>A reference genome for common bean and genome-wide analysis of dual domestications.</title>
        <authorList>
            <person name="Schmutz J."/>
            <person name="McClean P.E."/>
            <person name="Mamidi S."/>
            <person name="Wu G.A."/>
            <person name="Cannon S.B."/>
            <person name="Grimwood J."/>
            <person name="Jenkins J."/>
            <person name="Shu S."/>
            <person name="Song Q."/>
            <person name="Chavarro C."/>
            <person name="Torres-Torres M."/>
            <person name="Geffroy V."/>
            <person name="Moghaddam S.M."/>
            <person name="Gao D."/>
            <person name="Abernathy B."/>
            <person name="Barry K."/>
            <person name="Blair M."/>
            <person name="Brick M.A."/>
            <person name="Chovatia M."/>
            <person name="Gepts P."/>
            <person name="Goodstein D.M."/>
            <person name="Gonzales M."/>
            <person name="Hellsten U."/>
            <person name="Hyten D.L."/>
            <person name="Jia G."/>
            <person name="Kelly J.D."/>
            <person name="Kudrna D."/>
            <person name="Lee R."/>
            <person name="Richard M.M."/>
            <person name="Miklas P.N."/>
            <person name="Osorno J.M."/>
            <person name="Rodrigues J."/>
            <person name="Thareau V."/>
            <person name="Urrea C.A."/>
            <person name="Wang M."/>
            <person name="Yu Y."/>
            <person name="Zhang M."/>
            <person name="Wing R.A."/>
            <person name="Cregan P.B."/>
            <person name="Rokhsar D.S."/>
            <person name="Jackson S.A."/>
        </authorList>
    </citation>
    <scope>NUCLEOTIDE SEQUENCE [LARGE SCALE GENOMIC DNA]</scope>
    <source>
        <strain evidence="2">cv. G19833</strain>
    </source>
</reference>
<gene>
    <name evidence="1" type="ORF">PHAVU_008G183800g</name>
</gene>
<protein>
    <submittedName>
        <fullName evidence="1">Uncharacterized protein</fullName>
    </submittedName>
</protein>
<proteinExistence type="predicted"/>
<evidence type="ECO:0000313" key="1">
    <source>
        <dbReference type="EMBL" id="ESW13288.1"/>
    </source>
</evidence>
<dbReference type="Proteomes" id="UP000000226">
    <property type="component" value="Chromosome 8"/>
</dbReference>
<dbReference type="AlphaFoldDB" id="V7B8V4"/>
<dbReference type="OrthoDB" id="1457429at2759"/>
<feature type="non-terminal residue" evidence="1">
    <location>
        <position position="1"/>
    </location>
</feature>
<evidence type="ECO:0000313" key="2">
    <source>
        <dbReference type="Proteomes" id="UP000000226"/>
    </source>
</evidence>
<sequence>FNLPKHTHTDLAFNLQCFLFLFLPIHPRSPILLSKFVFQTAFTLSPSSLRSSRSFVDSAFMERVFEVSLPPYIGEDFFSSESVWFLRNRAKTQITFSERRTTVFLCFWHHRGISG</sequence>
<dbReference type="Gramene" id="ESW13288">
    <property type="protein sequence ID" value="ESW13288"/>
    <property type="gene ID" value="PHAVU_008G183800g"/>
</dbReference>
<accession>V7B8V4</accession>
<organism evidence="1 2">
    <name type="scientific">Phaseolus vulgaris</name>
    <name type="common">Kidney bean</name>
    <name type="synonym">French bean</name>
    <dbReference type="NCBI Taxonomy" id="3885"/>
    <lineage>
        <taxon>Eukaryota</taxon>
        <taxon>Viridiplantae</taxon>
        <taxon>Streptophyta</taxon>
        <taxon>Embryophyta</taxon>
        <taxon>Tracheophyta</taxon>
        <taxon>Spermatophyta</taxon>
        <taxon>Magnoliopsida</taxon>
        <taxon>eudicotyledons</taxon>
        <taxon>Gunneridae</taxon>
        <taxon>Pentapetalae</taxon>
        <taxon>rosids</taxon>
        <taxon>fabids</taxon>
        <taxon>Fabales</taxon>
        <taxon>Fabaceae</taxon>
        <taxon>Papilionoideae</taxon>
        <taxon>50 kb inversion clade</taxon>
        <taxon>NPAAA clade</taxon>
        <taxon>indigoferoid/millettioid clade</taxon>
        <taxon>Phaseoleae</taxon>
        <taxon>Phaseolus</taxon>
    </lineage>
</organism>